<dbReference type="Pfam" id="PF00903">
    <property type="entry name" value="Glyoxalase"/>
    <property type="match status" value="1"/>
</dbReference>
<proteinExistence type="predicted"/>
<evidence type="ECO:0000313" key="2">
    <source>
        <dbReference type="EMBL" id="EMM71321.1"/>
    </source>
</evidence>
<dbReference type="SUPFAM" id="SSF54593">
    <property type="entry name" value="Glyoxalase/Bleomycin resistance protein/Dihydroxybiphenyl dioxygenase"/>
    <property type="match status" value="1"/>
</dbReference>
<protein>
    <recommendedName>
        <fullName evidence="1">Glyoxalase/fosfomycin resistance/dioxygenase domain-containing protein</fullName>
    </recommendedName>
</protein>
<evidence type="ECO:0000313" key="3">
    <source>
        <dbReference type="Proteomes" id="UP000012101"/>
    </source>
</evidence>
<comment type="caution">
    <text evidence="2">The sequence shown here is derived from an EMBL/GenBank/DDBJ whole genome shotgun (WGS) entry which is preliminary data.</text>
</comment>
<reference evidence="2 3" key="1">
    <citation type="submission" date="2013-01" db="EMBL/GenBank/DDBJ databases">
        <authorList>
            <person name="Harkins D.M."/>
            <person name="Durkin A.S."/>
            <person name="Brinkac L.M."/>
            <person name="Haft D.H."/>
            <person name="Selengut J.D."/>
            <person name="Sanka R."/>
            <person name="DePew J."/>
            <person name="Purushe J."/>
            <person name="Hospenthal D.R."/>
            <person name="Murray C.K."/>
            <person name="Pimentel G."/>
            <person name="Wasfy M."/>
            <person name="Vinetz J.M."/>
            <person name="Sutton G.G."/>
            <person name="Nierman W.C."/>
            <person name="Fouts D.E."/>
        </authorList>
    </citation>
    <scope>NUCLEOTIDE SEQUENCE [LARGE SCALE GENOMIC DNA]</scope>
    <source>
        <strain evidence="2 3">2006001855</strain>
    </source>
</reference>
<dbReference type="InterPro" id="IPR004360">
    <property type="entry name" value="Glyas_Fos-R_dOase_dom"/>
</dbReference>
<feature type="domain" description="Glyoxalase/fosfomycin resistance/dioxygenase" evidence="1">
    <location>
        <begin position="3"/>
        <end position="35"/>
    </location>
</feature>
<dbReference type="Proteomes" id="UP000012101">
    <property type="component" value="Unassembled WGS sequence"/>
</dbReference>
<dbReference type="Gene3D" id="3.10.180.10">
    <property type="entry name" value="2,3-Dihydroxybiphenyl 1,2-Dioxygenase, domain 1"/>
    <property type="match status" value="1"/>
</dbReference>
<organism evidence="2 3">
    <name type="scientific">Leptospira weilii str. 2006001855</name>
    <dbReference type="NCBI Taxonomy" id="996804"/>
    <lineage>
        <taxon>Bacteria</taxon>
        <taxon>Pseudomonadati</taxon>
        <taxon>Spirochaetota</taxon>
        <taxon>Spirochaetia</taxon>
        <taxon>Leptospirales</taxon>
        <taxon>Leptospiraceae</taxon>
        <taxon>Leptospira</taxon>
    </lineage>
</organism>
<dbReference type="AlphaFoldDB" id="M6FWZ0"/>
<name>M6FWZ0_9LEPT</name>
<sequence>MIAKAERAGAKIGKRPQDVFWGGYFEDPEGYYWEVAWNPGFYPGPKSEN</sequence>
<accession>M6FWZ0</accession>
<dbReference type="EMBL" id="AFJM02000055">
    <property type="protein sequence ID" value="EMM71321.1"/>
    <property type="molecule type" value="Genomic_DNA"/>
</dbReference>
<evidence type="ECO:0000259" key="1">
    <source>
        <dbReference type="Pfam" id="PF00903"/>
    </source>
</evidence>
<gene>
    <name evidence="2" type="ORF">LEP1GSC038_3056</name>
</gene>
<dbReference type="InterPro" id="IPR029068">
    <property type="entry name" value="Glyas_Bleomycin-R_OHBP_Dase"/>
</dbReference>